<feature type="active site" description="Charge relay system" evidence="5">
    <location>
        <position position="223"/>
    </location>
</feature>
<dbReference type="InterPro" id="IPR040483">
    <property type="entry name" value="PatG_dom"/>
</dbReference>
<dbReference type="Gene3D" id="3.40.50.200">
    <property type="entry name" value="Peptidase S8/S53 domain"/>
    <property type="match status" value="1"/>
</dbReference>
<evidence type="ECO:0000313" key="10">
    <source>
        <dbReference type="Proteomes" id="UP001143474"/>
    </source>
</evidence>
<dbReference type="NCBIfam" id="TIGR03895">
    <property type="entry name" value="protease_PatA"/>
    <property type="match status" value="1"/>
</dbReference>
<gene>
    <name evidence="9" type="ORF">GCM10017600_65490</name>
</gene>
<evidence type="ECO:0000256" key="5">
    <source>
        <dbReference type="PROSITE-ProRule" id="PRU01240"/>
    </source>
</evidence>
<dbReference type="PRINTS" id="PR00723">
    <property type="entry name" value="SUBTILISIN"/>
</dbReference>
<dbReference type="Pfam" id="PF18047">
    <property type="entry name" value="PatG_D"/>
    <property type="match status" value="1"/>
</dbReference>
<dbReference type="PROSITE" id="PS51892">
    <property type="entry name" value="SUBTILASE"/>
    <property type="match status" value="1"/>
</dbReference>
<dbReference type="AlphaFoldDB" id="A0A9W6MGQ2"/>
<dbReference type="Pfam" id="PF00082">
    <property type="entry name" value="Peptidase_S8"/>
    <property type="match status" value="1"/>
</dbReference>
<dbReference type="InterPro" id="IPR050131">
    <property type="entry name" value="Peptidase_S8_subtilisin-like"/>
</dbReference>
<keyword evidence="2 5" id="KW-0645">Protease</keyword>
<protein>
    <recommendedName>
        <fullName evidence="11">PatA/PatG family cyanobactin maturation protease</fullName>
    </recommendedName>
</protein>
<evidence type="ECO:0000259" key="7">
    <source>
        <dbReference type="Pfam" id="PF18047"/>
    </source>
</evidence>
<dbReference type="InterPro" id="IPR040636">
    <property type="entry name" value="PatG_C"/>
</dbReference>
<evidence type="ECO:0000256" key="4">
    <source>
        <dbReference type="ARBA" id="ARBA00022825"/>
    </source>
</evidence>
<evidence type="ECO:0000259" key="8">
    <source>
        <dbReference type="Pfam" id="PF18065"/>
    </source>
</evidence>
<dbReference type="PROSITE" id="PS00138">
    <property type="entry name" value="SUBTILASE_SER"/>
    <property type="match status" value="1"/>
</dbReference>
<dbReference type="GO" id="GO:0006508">
    <property type="term" value="P:proteolysis"/>
    <property type="evidence" value="ECO:0007669"/>
    <property type="project" value="UniProtKB-KW"/>
</dbReference>
<dbReference type="InterPro" id="IPR023830">
    <property type="entry name" value="Peptidase_S8A_PatG"/>
</dbReference>
<reference evidence="9" key="1">
    <citation type="journal article" date="2014" name="Int. J. Syst. Evol. Microbiol.">
        <title>Complete genome sequence of Corynebacterium casei LMG S-19264T (=DSM 44701T), isolated from a smear-ripened cheese.</title>
        <authorList>
            <consortium name="US DOE Joint Genome Institute (JGI-PGF)"/>
            <person name="Walter F."/>
            <person name="Albersmeier A."/>
            <person name="Kalinowski J."/>
            <person name="Ruckert C."/>
        </authorList>
    </citation>
    <scope>NUCLEOTIDE SEQUENCE</scope>
    <source>
        <strain evidence="9">VKM Ac-2007</strain>
    </source>
</reference>
<reference evidence="9" key="2">
    <citation type="submission" date="2023-01" db="EMBL/GenBank/DDBJ databases">
        <authorList>
            <person name="Sun Q."/>
            <person name="Evtushenko L."/>
        </authorList>
    </citation>
    <scope>NUCLEOTIDE SEQUENCE</scope>
    <source>
        <strain evidence="9">VKM Ac-2007</strain>
    </source>
</reference>
<evidence type="ECO:0000259" key="6">
    <source>
        <dbReference type="Pfam" id="PF00082"/>
    </source>
</evidence>
<name>A0A9W6MGQ2_9ACTN</name>
<dbReference type="InterPro" id="IPR036852">
    <property type="entry name" value="Peptidase_S8/S53_dom_sf"/>
</dbReference>
<feature type="domain" description="PatG C-terminal" evidence="8">
    <location>
        <begin position="580"/>
        <end position="692"/>
    </location>
</feature>
<feature type="domain" description="Peptidase S8/S53" evidence="6">
    <location>
        <begin position="23"/>
        <end position="260"/>
    </location>
</feature>
<dbReference type="PANTHER" id="PTHR43806:SF11">
    <property type="entry name" value="CEREVISIN-RELATED"/>
    <property type="match status" value="1"/>
</dbReference>
<feature type="domain" description="PatG" evidence="7">
    <location>
        <begin position="413"/>
        <end position="522"/>
    </location>
</feature>
<dbReference type="Proteomes" id="UP001143474">
    <property type="component" value="Unassembled WGS sequence"/>
</dbReference>
<keyword evidence="3 5" id="KW-0378">Hydrolase</keyword>
<organism evidence="9 10">
    <name type="scientific">Streptosporangium carneum</name>
    <dbReference type="NCBI Taxonomy" id="47481"/>
    <lineage>
        <taxon>Bacteria</taxon>
        <taxon>Bacillati</taxon>
        <taxon>Actinomycetota</taxon>
        <taxon>Actinomycetes</taxon>
        <taxon>Streptosporangiales</taxon>
        <taxon>Streptosporangiaceae</taxon>
        <taxon>Streptosporangium</taxon>
    </lineage>
</organism>
<evidence type="ECO:0008006" key="11">
    <source>
        <dbReference type="Google" id="ProtNLM"/>
    </source>
</evidence>
<dbReference type="Pfam" id="PF18065">
    <property type="entry name" value="PatG_C"/>
    <property type="match status" value="1"/>
</dbReference>
<dbReference type="PANTHER" id="PTHR43806">
    <property type="entry name" value="PEPTIDASE S8"/>
    <property type="match status" value="1"/>
</dbReference>
<proteinExistence type="inferred from homology"/>
<dbReference type="RefSeq" id="WP_271221434.1">
    <property type="nucleotide sequence ID" value="NZ_BAAAVD010000038.1"/>
</dbReference>
<evidence type="ECO:0000313" key="9">
    <source>
        <dbReference type="EMBL" id="GLK13138.1"/>
    </source>
</evidence>
<dbReference type="InterPro" id="IPR023828">
    <property type="entry name" value="Peptidase_S8_Ser-AS"/>
</dbReference>
<dbReference type="InterPro" id="IPR000209">
    <property type="entry name" value="Peptidase_S8/S53_dom"/>
</dbReference>
<comment type="similarity">
    <text evidence="1 5">Belongs to the peptidase S8 family.</text>
</comment>
<keyword evidence="10" id="KW-1185">Reference proteome</keyword>
<dbReference type="EMBL" id="BSEV01000020">
    <property type="protein sequence ID" value="GLK13138.1"/>
    <property type="molecule type" value="Genomic_DNA"/>
</dbReference>
<accession>A0A9W6MGQ2</accession>
<dbReference type="GO" id="GO:0004252">
    <property type="term" value="F:serine-type endopeptidase activity"/>
    <property type="evidence" value="ECO:0007669"/>
    <property type="project" value="UniProtKB-UniRule"/>
</dbReference>
<keyword evidence="4 5" id="KW-0720">Serine protease</keyword>
<dbReference type="SUPFAM" id="SSF52743">
    <property type="entry name" value="Subtilisin-like"/>
    <property type="match status" value="1"/>
</dbReference>
<evidence type="ECO:0000256" key="2">
    <source>
        <dbReference type="ARBA" id="ARBA00022670"/>
    </source>
</evidence>
<dbReference type="InterPro" id="IPR015500">
    <property type="entry name" value="Peptidase_S8_subtilisin-rel"/>
</dbReference>
<evidence type="ECO:0000256" key="1">
    <source>
        <dbReference type="ARBA" id="ARBA00011073"/>
    </source>
</evidence>
<evidence type="ECO:0000256" key="3">
    <source>
        <dbReference type="ARBA" id="ARBA00022801"/>
    </source>
</evidence>
<feature type="active site" description="Charge relay system" evidence="5">
    <location>
        <position position="29"/>
    </location>
</feature>
<sequence>MGELSAIPGLAGLWRLTTGDGRITVAVVDGAVDTGHPALAGADITRVQGAGAAADVTGEKKAHGTAVAGVLFGRHDGPVPGVAPGCRGVSVPAFCDRRPRTSQLDLARAVEAAADAGAHVINISGGQLAAAEEAEDVLSRAIRRCVEGNVLVVAAAGNDGCLCDHVPAALPGVLAVGACDDAGRPLPSSNWGRDSSRHGLLAPGHEVPVAAPGGGVTRLSGTSLAAPIVSGVAALLLSLQLHRGARPDPLAVGRVLLETADPCDLGEAEACTRYLTGKLNITKAVKAVTTNPIDAPTGASGQELVVLSSDVPSPLAGHGQPRCDCAPTPVGALATAPTSASPSVSAPSVSAQSMSAQSVFAQPVGHSVGLSAPVDAPALTPVATLAAPAPSPTTAGVTLSADDEGQPAPQRLIYALGTLGYDFGTEARRDTFKQLMPPVEVDGVSVPANPYDPRQMVAYLTENPSEARALIWTLNLDLTPIYAIEAVGGYAPGVYERLVEFLGRQLEAEDSETFVDRVSVPGRQPGRTTRLFSGQVVPTVEVDITRGLYGWSVTSLAHAVVDPCPPPRTSVAAGGGRDNDRDRISEAVADFLARIYYDLRNFGATSRDRALNFAATNAVQARETLSQALGRGMALQNIDVEKSPYARPDSDCWDVKLRFFDPENGRRAKRVYRFTIDVKDVMPVSIGEVRSWPEN</sequence>
<feature type="active site" description="Charge relay system" evidence="5">
    <location>
        <position position="63"/>
    </location>
</feature>
<comment type="caution">
    <text evidence="9">The sequence shown here is derived from an EMBL/GenBank/DDBJ whole genome shotgun (WGS) entry which is preliminary data.</text>
</comment>